<dbReference type="PROSITE" id="PS50088">
    <property type="entry name" value="ANK_REPEAT"/>
    <property type="match status" value="5"/>
</dbReference>
<feature type="region of interest" description="Disordered" evidence="4">
    <location>
        <begin position="769"/>
        <end position="789"/>
    </location>
</feature>
<proteinExistence type="predicted"/>
<protein>
    <submittedName>
        <fullName evidence="7">Uncharacterized protein</fullName>
    </submittedName>
</protein>
<dbReference type="Pfam" id="PF22939">
    <property type="entry name" value="WHD_GPIID"/>
    <property type="match status" value="1"/>
</dbReference>
<feature type="repeat" description="ANK" evidence="3">
    <location>
        <begin position="973"/>
        <end position="1005"/>
    </location>
</feature>
<sequence>MASPSFSGTLTTNTPLPLNCTKDVSDSSGIIAGGVFGGNLIGVQNSTYNYNRHDPTKHKHEVLQWLCPQDIFSSLTTPAQGQGDQDAHKNAGASFMSSSQFGDWVSGKEKRLWGMAPPGAGKTFLVSRIQAELANHAMLKGDKSTSKVAVLYMHYGGNHSADMLLACILRQFIQDSPSIPPKIEELRNKNPGAQPDTRDLVPLIQGLANDNNLFLVVDAWDECKHEVGRLFLNEIAPLDDDISVFITSRFTSDTESCLSDFRSVKISATVDDIRDYVSHIIAHNKRLNEFVRTDKKLENDIKHKLINQSGRNDSGAIIFLLVRLHMDSLKEQVLLEDVRIKLNELKHDINDKYRDIIKRIGNQDSSRQKIAVNALAWITHAYRPLMAEELRQALAVNPKDRQFKPGRMPLVDDIIAFCCGMVVHDRSSDTFRLVHNTATEFMKGLGGETLAISDEGFKDPHCYISQVIATYLCIPALEQPDDTDQMKSYAVDLDEYPHHHDEQKSYETQHRGYRRPVDKRNPNGISYRRKICTFPLTKYAGMYLGRHLRAIRDLQSAPAKNALDITYELLSQRPKRLFYDRLLDHSRSYPPLKPEVSYLRRAFGSARSHSYDDEIDSSDEEGHTDPSAPSRKITPLHLAAHIGITELVSRFLTDAALLQVRDYSGLNPLGVALCSGYTDVVLCLLKAGSNLDLESREGCHLLLFAAQSDIRAQEVVHRILEHSLLIPNKGRNFFFEYLRWLWILAITKLRYHGSRILQLCQASRPCWRAPQPDKKESPSTNASPSEAKVEKTVHFSLSAEDLTTMSPTPSTFRIPRTYSEAIFTPKRQEQRDYIKLVAAALHNDCEKIESLVEEGRVLLEPCHGRGHQDSLRLFVNLALFLALENNNNEVVKLLIEGGVSKESRDFNHRTPLHRAVIRGNVNLVEYLIACGAEVNALDVREETPWTLAVRNHDAKMCGILVKAGANVHTRSYNGETLLYEAAAGGKAKIVKLLLDQGVNPSVQTAYGWSSLHWAAGNGMLECVRLLLDAGAEVNPLSDTQKSPLDMAIDGKQTEIGDILRHRGAKTSAELYSQYGAPHYSPFSQWHFGDEESHSDSGDEE</sequence>
<dbReference type="Gene3D" id="1.25.40.20">
    <property type="entry name" value="Ankyrin repeat-containing domain"/>
    <property type="match status" value="2"/>
</dbReference>
<feature type="repeat" description="ANK" evidence="3">
    <location>
        <begin position="631"/>
        <end position="663"/>
    </location>
</feature>
<dbReference type="SMART" id="SM00248">
    <property type="entry name" value="ANK"/>
    <property type="match status" value="9"/>
</dbReference>
<evidence type="ECO:0000313" key="7">
    <source>
        <dbReference type="EMBL" id="EKJ74958.1"/>
    </source>
</evidence>
<dbReference type="GeneID" id="20363468"/>
<comment type="caution">
    <text evidence="7">The sequence shown here is derived from an EMBL/GenBank/DDBJ whole genome shotgun (WGS) entry which is preliminary data.</text>
</comment>
<accession>K3VMR0</accession>
<feature type="domain" description="GPI inositol-deacylase winged helix" evidence="5">
    <location>
        <begin position="366"/>
        <end position="442"/>
    </location>
</feature>
<organism evidence="7 8">
    <name type="scientific">Fusarium pseudograminearum (strain CS3096)</name>
    <name type="common">Wheat and barley crown-rot fungus</name>
    <dbReference type="NCBI Taxonomy" id="1028729"/>
    <lineage>
        <taxon>Eukaryota</taxon>
        <taxon>Fungi</taxon>
        <taxon>Dikarya</taxon>
        <taxon>Ascomycota</taxon>
        <taxon>Pezizomycotina</taxon>
        <taxon>Sordariomycetes</taxon>
        <taxon>Hypocreomycetidae</taxon>
        <taxon>Hypocreales</taxon>
        <taxon>Nectriaceae</taxon>
        <taxon>Fusarium</taxon>
    </lineage>
</organism>
<dbReference type="InterPro" id="IPR027417">
    <property type="entry name" value="P-loop_NTPase"/>
</dbReference>
<evidence type="ECO:0000313" key="8">
    <source>
        <dbReference type="Proteomes" id="UP000007978"/>
    </source>
</evidence>
<dbReference type="RefSeq" id="XP_009256243.1">
    <property type="nucleotide sequence ID" value="XM_009257968.1"/>
</dbReference>
<dbReference type="SUPFAM" id="SSF48403">
    <property type="entry name" value="Ankyrin repeat"/>
    <property type="match status" value="2"/>
</dbReference>
<feature type="repeat" description="ANK" evidence="3">
    <location>
        <begin position="1006"/>
        <end position="1038"/>
    </location>
</feature>
<dbReference type="InterPro" id="IPR056884">
    <property type="entry name" value="NPHP3-like_N"/>
</dbReference>
<gene>
    <name evidence="7" type="ORF">FPSE_04850</name>
</gene>
<dbReference type="AlphaFoldDB" id="K3VMR0"/>
<keyword evidence="2 3" id="KW-0040">ANK repeat</keyword>
<evidence type="ECO:0000259" key="5">
    <source>
        <dbReference type="Pfam" id="PF22939"/>
    </source>
</evidence>
<feature type="region of interest" description="Disordered" evidence="4">
    <location>
        <begin position="499"/>
        <end position="520"/>
    </location>
</feature>
<dbReference type="PANTHER" id="PTHR24198">
    <property type="entry name" value="ANKYRIN REPEAT AND PROTEIN KINASE DOMAIN-CONTAINING PROTEIN"/>
    <property type="match status" value="1"/>
</dbReference>
<keyword evidence="8" id="KW-1185">Reference proteome</keyword>
<dbReference type="Proteomes" id="UP000007978">
    <property type="component" value="Chromosome 3"/>
</dbReference>
<name>K3VMR0_FUSPC</name>
<dbReference type="InterPro" id="IPR002110">
    <property type="entry name" value="Ankyrin_rpt"/>
</dbReference>
<feature type="region of interest" description="Disordered" evidence="4">
    <location>
        <begin position="610"/>
        <end position="631"/>
    </location>
</feature>
<feature type="domain" description="Nephrocystin 3-like N-terminal" evidence="6">
    <location>
        <begin position="92"/>
        <end position="249"/>
    </location>
</feature>
<keyword evidence="1" id="KW-0677">Repeat</keyword>
<dbReference type="PROSITE" id="PS50297">
    <property type="entry name" value="ANK_REP_REGION"/>
    <property type="match status" value="3"/>
</dbReference>
<evidence type="ECO:0000256" key="1">
    <source>
        <dbReference type="ARBA" id="ARBA00022737"/>
    </source>
</evidence>
<dbReference type="Pfam" id="PF12796">
    <property type="entry name" value="Ank_2"/>
    <property type="match status" value="3"/>
</dbReference>
<dbReference type="InterPro" id="IPR054471">
    <property type="entry name" value="GPIID_WHD"/>
</dbReference>
<dbReference type="PANTHER" id="PTHR24198:SF165">
    <property type="entry name" value="ANKYRIN REPEAT-CONTAINING PROTEIN-RELATED"/>
    <property type="match status" value="1"/>
</dbReference>
<feature type="repeat" description="ANK" evidence="3">
    <location>
        <begin position="664"/>
        <end position="696"/>
    </location>
</feature>
<dbReference type="Gene3D" id="3.40.50.300">
    <property type="entry name" value="P-loop containing nucleotide triphosphate hydrolases"/>
    <property type="match status" value="1"/>
</dbReference>
<dbReference type="HOGENOM" id="CLU_000288_34_23_1"/>
<evidence type="ECO:0000259" key="6">
    <source>
        <dbReference type="Pfam" id="PF24883"/>
    </source>
</evidence>
<dbReference type="EMBL" id="AFNW01000100">
    <property type="protein sequence ID" value="EKJ74958.1"/>
    <property type="molecule type" value="Genomic_DNA"/>
</dbReference>
<dbReference type="InterPro" id="IPR036770">
    <property type="entry name" value="Ankyrin_rpt-contain_sf"/>
</dbReference>
<evidence type="ECO:0000256" key="4">
    <source>
        <dbReference type="SAM" id="MobiDB-lite"/>
    </source>
</evidence>
<dbReference type="eggNOG" id="KOG4177">
    <property type="taxonomic scope" value="Eukaryota"/>
</dbReference>
<feature type="repeat" description="ANK" evidence="3">
    <location>
        <begin position="907"/>
        <end position="939"/>
    </location>
</feature>
<evidence type="ECO:0000256" key="2">
    <source>
        <dbReference type="ARBA" id="ARBA00023043"/>
    </source>
</evidence>
<reference evidence="7 8" key="1">
    <citation type="journal article" date="2012" name="PLoS Pathog.">
        <title>Comparative pathogenomics reveals horizontally acquired novel virulence genes in fungi infecting cereal hosts.</title>
        <authorList>
            <person name="Gardiner D.M."/>
            <person name="McDonald M.C."/>
            <person name="Covarelli L."/>
            <person name="Solomon P.S."/>
            <person name="Rusu A.G."/>
            <person name="Marshall M."/>
            <person name="Kazan K."/>
            <person name="Chakraborty S."/>
            <person name="McDonald B.A."/>
            <person name="Manners J.M."/>
        </authorList>
    </citation>
    <scope>NUCLEOTIDE SEQUENCE [LARGE SCALE GENOMIC DNA]</scope>
    <source>
        <strain evidence="7 8">CS3096</strain>
    </source>
</reference>
<dbReference type="OrthoDB" id="448455at2759"/>
<dbReference type="Pfam" id="PF24883">
    <property type="entry name" value="NPHP3_N"/>
    <property type="match status" value="1"/>
</dbReference>
<dbReference type="KEGG" id="fpu:FPSE_04850"/>
<evidence type="ECO:0000256" key="3">
    <source>
        <dbReference type="PROSITE-ProRule" id="PRU00023"/>
    </source>
</evidence>